<dbReference type="Proteomes" id="UP000000822">
    <property type="component" value="Chromosome"/>
</dbReference>
<evidence type="ECO:0008006" key="4">
    <source>
        <dbReference type="Google" id="ProtNLM"/>
    </source>
</evidence>
<dbReference type="AlphaFoldDB" id="Q8ELX3"/>
<evidence type="ECO:0000256" key="1">
    <source>
        <dbReference type="SAM" id="Phobius"/>
    </source>
</evidence>
<feature type="transmembrane region" description="Helical" evidence="1">
    <location>
        <begin position="57"/>
        <end position="75"/>
    </location>
</feature>
<dbReference type="EMBL" id="BA000028">
    <property type="protein sequence ID" value="BAC15047.1"/>
    <property type="molecule type" value="Genomic_DNA"/>
</dbReference>
<reference evidence="2 3" key="1">
    <citation type="journal article" date="2001" name="FEMS Microbiol. Lett.">
        <title>Oceanobacillus iheyensis gen. nov., sp. nov., a deep-sea extremely halotolerant and alkaliphilic species isolated from a depth of 1050 m on the Iheya Ridge.</title>
        <authorList>
            <person name="Lu J."/>
            <person name="Nogi Y."/>
            <person name="Takami H."/>
        </authorList>
    </citation>
    <scope>NUCLEOTIDE SEQUENCE [LARGE SCALE GENOMIC DNA]</scope>
    <source>
        <strain evidence="3">DSM 14371 / CIP 107618 / JCM 11309 / KCTC 3954 / HTE831</strain>
    </source>
</reference>
<gene>
    <name evidence="2" type="ordered locus">OB3091</name>
</gene>
<sequence length="268" mass="31576">MSGNKNHSFDEQLKKLFQEKTDIATTAKEETWIAIHQTLENDKEWKKRKKKQQRRRVMYGGITFATIIAIVIFTWSTDVGKAMLQDFISLFEEKREETIHIEGHEERVDVNVKTNEELKYAIYIDEERYKMTKGEDVDRIETKEPLGDRFPEVYMEIERVENTTKEEVITSIQEEINEDENLILDETSEVTEPIEATLLKAKGLPYTNEFGKTGDQWDTPIHKYYVTDDYQGQVFIIKQVYFLEAAEGHGARFYYMLESFQVITNPEE</sequence>
<proteinExistence type="predicted"/>
<dbReference type="RefSeq" id="WP_011067488.1">
    <property type="nucleotide sequence ID" value="NC_004193.1"/>
</dbReference>
<evidence type="ECO:0000313" key="3">
    <source>
        <dbReference type="Proteomes" id="UP000000822"/>
    </source>
</evidence>
<keyword evidence="3" id="KW-1185">Reference proteome</keyword>
<keyword evidence="1" id="KW-1133">Transmembrane helix</keyword>
<organism evidence="2 3">
    <name type="scientific">Oceanobacillus iheyensis (strain DSM 14371 / CIP 107618 / JCM 11309 / KCTC 3954 / HTE831)</name>
    <dbReference type="NCBI Taxonomy" id="221109"/>
    <lineage>
        <taxon>Bacteria</taxon>
        <taxon>Bacillati</taxon>
        <taxon>Bacillota</taxon>
        <taxon>Bacilli</taxon>
        <taxon>Bacillales</taxon>
        <taxon>Bacillaceae</taxon>
        <taxon>Oceanobacillus</taxon>
    </lineage>
</organism>
<name>Q8ELX3_OCEIH</name>
<dbReference type="eggNOG" id="ENOG50302P2">
    <property type="taxonomic scope" value="Bacteria"/>
</dbReference>
<protein>
    <recommendedName>
        <fullName evidence="4">DUF4367 domain-containing protein</fullName>
    </recommendedName>
</protein>
<accession>Q8ELX3</accession>
<reference evidence="2 3" key="2">
    <citation type="journal article" date="2002" name="Nucleic Acids Res.">
        <title>Genome sequence of Oceanobacillus iheyensis isolated from the Iheya Ridge and its unexpected adaptive capabilities to extreme environments.</title>
        <authorList>
            <person name="Takami H."/>
            <person name="Takaki Y."/>
            <person name="Uchiyama I."/>
        </authorList>
    </citation>
    <scope>NUCLEOTIDE SEQUENCE [LARGE SCALE GENOMIC DNA]</scope>
    <source>
        <strain evidence="3">DSM 14371 / CIP 107618 / JCM 11309 / KCTC 3954 / HTE831</strain>
    </source>
</reference>
<keyword evidence="1" id="KW-0812">Transmembrane</keyword>
<dbReference type="STRING" id="221109.gene:10735343"/>
<evidence type="ECO:0000313" key="2">
    <source>
        <dbReference type="EMBL" id="BAC15047.1"/>
    </source>
</evidence>
<keyword evidence="1" id="KW-0472">Membrane</keyword>
<dbReference type="HOGENOM" id="CLU_098236_0_0_9"/>
<dbReference type="OrthoDB" id="2871129at2"/>
<dbReference type="KEGG" id="oih:OB3091"/>